<dbReference type="PROSITE" id="PS51257">
    <property type="entry name" value="PROKAR_LIPOPROTEIN"/>
    <property type="match status" value="1"/>
</dbReference>
<reference evidence="2" key="1">
    <citation type="submission" date="2021-04" db="EMBL/GenBank/DDBJ databases">
        <authorList>
            <person name="Rodrigo-Torres L."/>
            <person name="Arahal R. D."/>
            <person name="Lucena T."/>
        </authorList>
    </citation>
    <scope>NUCLEOTIDE SEQUENCE</scope>
    <source>
        <strain evidence="2">AS29M-1</strain>
    </source>
</reference>
<evidence type="ECO:0000313" key="2">
    <source>
        <dbReference type="EMBL" id="CAG5083036.1"/>
    </source>
</evidence>
<gene>
    <name evidence="2" type="ORF">CRYO30217_02073</name>
</gene>
<keyword evidence="3" id="KW-1185">Reference proteome</keyword>
<dbReference type="EMBL" id="OU015584">
    <property type="protein sequence ID" value="CAG5083036.1"/>
    <property type="molecule type" value="Genomic_DNA"/>
</dbReference>
<accession>A0A916NI33</accession>
<dbReference type="AlphaFoldDB" id="A0A916NI33"/>
<name>A0A916NI33_9FLAO</name>
<sequence>MKLFLTLALSAFASCIVAQTYIGEVHTSEGFQYMKLELKKDSTFISFPYEFRQTFEFDKKAELHKAIKVNARAENREFTFSKIGAEYIELNTDFTGINQSIKLVKQLPPLEKTKLSSYSGNFIDNNGNRVIIYVRNGYLHLMSPYTEQTVSLKPVGENKFWSTSGETTVFNEDSDIGFRSITITNRFGQSIQLQRSHEYTVVEEWVMVDNDSLYVNIFIPNLEGKKPACLLLPGGGDRSQMENFEYEARLFASYGIVAMTFDKGSVGKSKGQSFENYTFKEKALRYQQLFKHLQFHSEVDSKKTGIHGPSEGGRLALMMGINLGNEVAFINATAAPLMTSLEGQLYAANHYSRNLGMSEDEIVTTLMIWKNYYSGILNEKIDTTHFNTIRELRNKYQQAFLPPPSEIIPLSPRKEDLIDNSVVTDASKLVSPVFLQYGENDERVDPVRSLQNFYQNISENLNITAELYKRGNHSMMTPEFQICSGYSYDKIKWLKSIGIIE</sequence>
<dbReference type="InterPro" id="IPR053145">
    <property type="entry name" value="AB_hydrolase_Est10"/>
</dbReference>
<dbReference type="PANTHER" id="PTHR43265:SF1">
    <property type="entry name" value="ESTERASE ESTD"/>
    <property type="match status" value="1"/>
</dbReference>
<evidence type="ECO:0008006" key="4">
    <source>
        <dbReference type="Google" id="ProtNLM"/>
    </source>
</evidence>
<dbReference type="KEGG" id="ptan:CRYO30217_02073"/>
<feature type="chain" id="PRO_5038030920" description="Alpha/beta hydrolase" evidence="1">
    <location>
        <begin position="19"/>
        <end position="501"/>
    </location>
</feature>
<dbReference type="PANTHER" id="PTHR43265">
    <property type="entry name" value="ESTERASE ESTD"/>
    <property type="match status" value="1"/>
</dbReference>
<keyword evidence="1" id="KW-0732">Signal</keyword>
<dbReference type="Gene3D" id="3.40.50.1820">
    <property type="entry name" value="alpha/beta hydrolase"/>
    <property type="match status" value="1"/>
</dbReference>
<evidence type="ECO:0000313" key="3">
    <source>
        <dbReference type="Proteomes" id="UP000683507"/>
    </source>
</evidence>
<dbReference type="GO" id="GO:0052689">
    <property type="term" value="F:carboxylic ester hydrolase activity"/>
    <property type="evidence" value="ECO:0007669"/>
    <property type="project" value="TreeGrafter"/>
</dbReference>
<dbReference type="RefSeq" id="WP_258542283.1">
    <property type="nucleotide sequence ID" value="NZ_OU015584.1"/>
</dbReference>
<feature type="signal peptide" evidence="1">
    <location>
        <begin position="1"/>
        <end position="18"/>
    </location>
</feature>
<dbReference type="InterPro" id="IPR029058">
    <property type="entry name" value="AB_hydrolase_fold"/>
</dbReference>
<organism evidence="2 3">
    <name type="scientific">Parvicella tangerina</name>
    <dbReference type="NCBI Taxonomy" id="2829795"/>
    <lineage>
        <taxon>Bacteria</taxon>
        <taxon>Pseudomonadati</taxon>
        <taxon>Bacteroidota</taxon>
        <taxon>Flavobacteriia</taxon>
        <taxon>Flavobacteriales</taxon>
        <taxon>Parvicellaceae</taxon>
        <taxon>Parvicella</taxon>
    </lineage>
</organism>
<proteinExistence type="predicted"/>
<evidence type="ECO:0000256" key="1">
    <source>
        <dbReference type="SAM" id="SignalP"/>
    </source>
</evidence>
<dbReference type="Proteomes" id="UP000683507">
    <property type="component" value="Chromosome"/>
</dbReference>
<dbReference type="SUPFAM" id="SSF53474">
    <property type="entry name" value="alpha/beta-Hydrolases"/>
    <property type="match status" value="1"/>
</dbReference>
<protein>
    <recommendedName>
        <fullName evidence="4">Alpha/beta hydrolase</fullName>
    </recommendedName>
</protein>